<sequence length="1484" mass="166356">IALLTKEERRIAHDVARAFNQRVCGFDMLRTDTGSYVCDVNGWSFVKGNKHYYDHCGRILRSLILQATRPAADVAPRIMPLEKPILRGVVAVMRHADRAPKQKRKFRTTNKRFIEMLSGGKDTTDVNVELKPEYKAERCAALLALTRDIIANDTLTADERTGFRSLATMLANSWSGSKIQMKSYKGRRDDVVVVCKWAGFLTVAGLRQAFQSGKQLRKQLFPGKEGKQLIRERLRVSHSSERRVTRTGEGVLMGLIDEDTGIDTLLPQLHGLRSCDPCPSIFDANTPEADTEEHNLEEFEGIRVVDLAPRLTRVVDLAPRLTRANEVVMALSKPTRSAIRANEQAMHDAMVQKSCSSTVSNLDDVSGSVYTDATGATLLGIGLSQIKHPLLRIRALILRIDCLIEVLQNKAVEHPENCDWADIAERWVEYRQALLSGDLPEVSQTAELAENVRTSKLPLILEAARFDATHHNRMLRDLPEFDEVFRGVKVLADICIPQFFGITTRDKLHIGHQIAAPLLDAVVDDIVSIAHPPQRTITRLRDRLDRSRDSAEAIVPPLPPTVGSVGTNLSTSAPNTATSVSSISSEGVALFGPQTPTRPHQVGDSPLLSPANSPPNRSPPGSVVREQGLNHGKFLGKARVYVTDEAHMHAMVNLLSLGGLPGVLLDRTLIGELNWLSSVAFQLFEIPHAPEHARWFVRVFLSCGSSANPFEMTAEDNVLIDGLLLPPLRELSLRVLRDRTTHKGHAELMAVIGVFRHGDRTPKQKYKVSIKDPAVIQEMFPGVDLDADFEDLTLKPHSKPKDIPTCERFQRVLNQNAESLASSEKEREKLRFYADVIMKPIDSLKIQVKARKGTLRHGIQMIIKFGGMLTTAGEEQAEMCGGLFHRFVLPSDDIERRTFLRNVKVYSNDERRVQDTAKTFLSVLYSSEDDEEIRAMTPPIKEVQLLSLVDKTARIRMEVEKDKLNKALTSTSDLGDDPKTIEPPEARELLKLSGAVDFSQVGVPNDRLKELHKLLHRYMQKLDDLVPLLGNSYKLCSMETLLMARLRLSKVVADFGGEEEGWNVSKIGDVIDNLRFEILHHRQSYPNTVKRTLRQCWEVSFLIGQLSLSQEYGMTPHSKYEIGVLTSESFLSDIIMAIQKAGFSARPEMRLYFTSESHLHGLLNMLLYSDIPGLQVDRASIIDVDFMAHLIFKLYSVWSTELSRNVWTVEVFWSSGAAHNPWKVEAGFPGSRIQTPLLIHSAIRTTDLKRLRRDAKFFREATRQCADEDVDSKAKEHAQQPGYMTLMNRQPNKFKGIQGQWPLSSKYGRPVSAIRSLASQIHEIKAHSHKGKGKGKGKGKAGWERKRDKERERERERDKKQKQKEVDPTPAGLAPIEMSPRQRERERERERARMTASNPILATTKSQSQTHTRQNSITALPHSRLCVIGDIADRLGSLKGELELRREAHKKRTTLAGSGLNTIEEGEQSGETDGDGKGDTAKTL</sequence>
<reference evidence="13 14" key="1">
    <citation type="journal article" date="2018" name="PLoS ONE">
        <title>The draft genome of Kipferlia bialata reveals reductive genome evolution in fornicate parasites.</title>
        <authorList>
            <person name="Tanifuji G."/>
            <person name="Takabayashi S."/>
            <person name="Kume K."/>
            <person name="Takagi M."/>
            <person name="Nakayama T."/>
            <person name="Kamikawa R."/>
            <person name="Inagaki Y."/>
            <person name="Hashimoto T."/>
        </authorList>
    </citation>
    <scope>NUCLEOTIDE SEQUENCE [LARGE SCALE GENOMIC DNA]</scope>
    <source>
        <strain evidence="13">NY0173</strain>
    </source>
</reference>
<feature type="compositionally biased region" description="Basic residues" evidence="11">
    <location>
        <begin position="1327"/>
        <end position="1339"/>
    </location>
</feature>
<dbReference type="PANTHER" id="PTHR12750:SF9">
    <property type="entry name" value="INOSITOL HEXAKISPHOSPHATE AND DIPHOSPHOINOSITOL-PENTAKISPHOSPHATE KINASE"/>
    <property type="match status" value="1"/>
</dbReference>
<feature type="compositionally biased region" description="Polar residues" evidence="11">
    <location>
        <begin position="564"/>
        <end position="585"/>
    </location>
</feature>
<comment type="similarity">
    <text evidence="2 10">Belongs to the histidine acid phosphatase family. VIP1 subfamily.</text>
</comment>
<dbReference type="Gene3D" id="3.40.50.1240">
    <property type="entry name" value="Phosphoglycerate mutase-like"/>
    <property type="match status" value="2"/>
</dbReference>
<evidence type="ECO:0000313" key="14">
    <source>
        <dbReference type="Proteomes" id="UP000265618"/>
    </source>
</evidence>
<dbReference type="InterPro" id="IPR000560">
    <property type="entry name" value="His_Pase_clade-2"/>
</dbReference>
<dbReference type="GO" id="GO:0006020">
    <property type="term" value="P:inositol metabolic process"/>
    <property type="evidence" value="ECO:0007669"/>
    <property type="project" value="TreeGrafter"/>
</dbReference>
<feature type="region of interest" description="Disordered" evidence="11">
    <location>
        <begin position="1451"/>
        <end position="1484"/>
    </location>
</feature>
<keyword evidence="4 10" id="KW-0808">Transferase</keyword>
<dbReference type="GO" id="GO:0000828">
    <property type="term" value="F:inositol hexakisphosphate kinase activity"/>
    <property type="evidence" value="ECO:0007669"/>
    <property type="project" value="TreeGrafter"/>
</dbReference>
<comment type="catalytic activity">
    <reaction evidence="8">
        <text>5-diphospho-1D-myo-inositol 1,2,3,4,6-pentakisphosphate + ATP + H(+) = 1,5-bis(diphospho)-1D-myo-inositol 2,3,4,6-tetrakisphosphate + ADP</text>
        <dbReference type="Rhea" id="RHEA:10276"/>
        <dbReference type="ChEBI" id="CHEBI:15378"/>
        <dbReference type="ChEBI" id="CHEBI:30616"/>
        <dbReference type="ChEBI" id="CHEBI:58628"/>
        <dbReference type="ChEBI" id="CHEBI:77983"/>
        <dbReference type="ChEBI" id="CHEBI:456216"/>
        <dbReference type="EC" id="2.7.4.24"/>
    </reaction>
    <physiologicalReaction direction="left-to-right" evidence="8">
        <dbReference type="Rhea" id="RHEA:10277"/>
    </physiologicalReaction>
</comment>
<dbReference type="PROSITE" id="PS00616">
    <property type="entry name" value="HIS_ACID_PHOSPHAT_1"/>
    <property type="match status" value="1"/>
</dbReference>
<keyword evidence="7 10" id="KW-0067">ATP-binding</keyword>
<feature type="compositionally biased region" description="Acidic residues" evidence="11">
    <location>
        <begin position="1464"/>
        <end position="1473"/>
    </location>
</feature>
<dbReference type="EMBL" id="BDIP01000338">
    <property type="protein sequence ID" value="GIQ81227.1"/>
    <property type="molecule type" value="Genomic_DNA"/>
</dbReference>
<evidence type="ECO:0000256" key="6">
    <source>
        <dbReference type="ARBA" id="ARBA00022777"/>
    </source>
</evidence>
<dbReference type="EC" id="2.7.4.24" evidence="10"/>
<evidence type="ECO:0000256" key="10">
    <source>
        <dbReference type="RuleBase" id="RU365032"/>
    </source>
</evidence>
<feature type="compositionally biased region" description="Basic and acidic residues" evidence="11">
    <location>
        <begin position="1474"/>
        <end position="1484"/>
    </location>
</feature>
<dbReference type="GO" id="GO:0032958">
    <property type="term" value="P:inositol phosphate biosynthetic process"/>
    <property type="evidence" value="ECO:0007669"/>
    <property type="project" value="TreeGrafter"/>
</dbReference>
<feature type="compositionally biased region" description="Polar residues" evidence="11">
    <location>
        <begin position="1395"/>
        <end position="1416"/>
    </location>
</feature>
<dbReference type="Proteomes" id="UP000265618">
    <property type="component" value="Unassembled WGS sequence"/>
</dbReference>
<evidence type="ECO:0000256" key="9">
    <source>
        <dbReference type="ARBA" id="ARBA00034629"/>
    </source>
</evidence>
<organism evidence="13 14">
    <name type="scientific">Kipferlia bialata</name>
    <dbReference type="NCBI Taxonomy" id="797122"/>
    <lineage>
        <taxon>Eukaryota</taxon>
        <taxon>Metamonada</taxon>
        <taxon>Carpediemonas-like organisms</taxon>
        <taxon>Kipferlia</taxon>
    </lineage>
</organism>
<keyword evidence="5 10" id="KW-0547">Nucleotide-binding</keyword>
<evidence type="ECO:0000256" key="4">
    <source>
        <dbReference type="ARBA" id="ARBA00022679"/>
    </source>
</evidence>
<evidence type="ECO:0000256" key="5">
    <source>
        <dbReference type="ARBA" id="ARBA00022741"/>
    </source>
</evidence>
<protein>
    <recommendedName>
        <fullName evidence="10">Inositol hexakisphosphate and diphosphoinositol-pentakisphosphate kinase</fullName>
        <ecNumber evidence="10">2.7.4.24</ecNumber>
    </recommendedName>
</protein>
<evidence type="ECO:0000259" key="12">
    <source>
        <dbReference type="Pfam" id="PF08443"/>
    </source>
</evidence>
<dbReference type="Pfam" id="PF08443">
    <property type="entry name" value="RimK"/>
    <property type="match status" value="1"/>
</dbReference>
<keyword evidence="14" id="KW-1185">Reference proteome</keyword>
<dbReference type="InterPro" id="IPR029033">
    <property type="entry name" value="His_PPase_superfam"/>
</dbReference>
<proteinExistence type="inferred from homology"/>
<dbReference type="InterPro" id="IPR037446">
    <property type="entry name" value="His_Pase_VIP1"/>
</dbReference>
<feature type="region of interest" description="Disordered" evidence="11">
    <location>
        <begin position="1324"/>
        <end position="1416"/>
    </location>
</feature>
<feature type="compositionally biased region" description="Basic and acidic residues" evidence="11">
    <location>
        <begin position="1380"/>
        <end position="1393"/>
    </location>
</feature>
<dbReference type="Gene3D" id="3.30.470.20">
    <property type="entry name" value="ATP-grasp fold, B domain"/>
    <property type="match status" value="1"/>
</dbReference>
<evidence type="ECO:0000256" key="11">
    <source>
        <dbReference type="SAM" id="MobiDB-lite"/>
    </source>
</evidence>
<evidence type="ECO:0000313" key="13">
    <source>
        <dbReference type="EMBL" id="GIQ81227.1"/>
    </source>
</evidence>
<evidence type="ECO:0000256" key="7">
    <source>
        <dbReference type="ARBA" id="ARBA00022840"/>
    </source>
</evidence>
<evidence type="ECO:0000256" key="2">
    <source>
        <dbReference type="ARBA" id="ARBA00005609"/>
    </source>
</evidence>
<dbReference type="GO" id="GO:0005829">
    <property type="term" value="C:cytosol"/>
    <property type="evidence" value="ECO:0007669"/>
    <property type="project" value="UniProtKB-SubCell"/>
</dbReference>
<feature type="domain" description="ATP-grasp fold RimK-type" evidence="12">
    <location>
        <begin position="4"/>
        <end position="45"/>
    </location>
</feature>
<dbReference type="Pfam" id="PF00328">
    <property type="entry name" value="His_Phos_2"/>
    <property type="match status" value="2"/>
</dbReference>
<feature type="region of interest" description="Disordered" evidence="11">
    <location>
        <begin position="548"/>
        <end position="627"/>
    </location>
</feature>
<name>A0A9K3CR16_9EUKA</name>
<comment type="subcellular location">
    <subcellularLocation>
        <location evidence="1 10">Cytoplasm</location>
        <location evidence="1 10">Cytosol</location>
    </subcellularLocation>
</comment>
<accession>A0A9K3CR16</accession>
<keyword evidence="3 10" id="KW-0963">Cytoplasm</keyword>
<dbReference type="InterPro" id="IPR033379">
    <property type="entry name" value="Acid_Pase_AS"/>
</dbReference>
<dbReference type="GO" id="GO:0033857">
    <property type="term" value="F:5-diphosphoinositol pentakisphosphate 1-kinase activity"/>
    <property type="evidence" value="ECO:0007669"/>
    <property type="project" value="TreeGrafter"/>
</dbReference>
<dbReference type="SUPFAM" id="SSF53254">
    <property type="entry name" value="Phosphoglycerate mutase-like"/>
    <property type="match status" value="2"/>
</dbReference>
<comment type="function">
    <text evidence="10">Bifunctional inositol kinase that acts in concert with the IP6K kinases to synthesize the diphosphate group-containing inositol pyrophosphates diphosphoinositol pentakisphosphate, PP-InsP5, and bis-diphosphoinositol tetrakisphosphate, (PP)2-InsP4. PP-InsP5 and (PP)2-InsP4, also respectively called InsP7 and InsP8, may regulate a variety of cellular processes, including apoptosis, vesicle trafficking, cytoskeletal dynamics, and exocytosis. Phosphorylates inositol hexakisphosphate (InsP6).</text>
</comment>
<feature type="compositionally biased region" description="Basic and acidic residues" evidence="11">
    <location>
        <begin position="1341"/>
        <end position="1367"/>
    </location>
</feature>
<feature type="non-terminal residue" evidence="13">
    <location>
        <position position="1"/>
    </location>
</feature>
<evidence type="ECO:0000256" key="3">
    <source>
        <dbReference type="ARBA" id="ARBA00022490"/>
    </source>
</evidence>
<keyword evidence="6 10" id="KW-0418">Kinase</keyword>
<comment type="catalytic activity">
    <reaction evidence="9">
        <text>1D-myo-inositol hexakisphosphate + ATP = 1-diphospho-1D-myo-inositol 2,3,4,5,6-pentakisphosphate + ADP</text>
        <dbReference type="Rhea" id="RHEA:37459"/>
        <dbReference type="ChEBI" id="CHEBI:30616"/>
        <dbReference type="ChEBI" id="CHEBI:58130"/>
        <dbReference type="ChEBI" id="CHEBI:74946"/>
        <dbReference type="ChEBI" id="CHEBI:456216"/>
        <dbReference type="EC" id="2.7.4.24"/>
    </reaction>
    <physiologicalReaction direction="left-to-right" evidence="9">
        <dbReference type="Rhea" id="RHEA:37460"/>
    </physiologicalReaction>
</comment>
<evidence type="ECO:0000256" key="8">
    <source>
        <dbReference type="ARBA" id="ARBA00033696"/>
    </source>
</evidence>
<dbReference type="InterPro" id="IPR013651">
    <property type="entry name" value="ATP-grasp_RimK-type"/>
</dbReference>
<comment type="caution">
    <text evidence="13">The sequence shown here is derived from an EMBL/GenBank/DDBJ whole genome shotgun (WGS) entry which is preliminary data.</text>
</comment>
<dbReference type="PANTHER" id="PTHR12750">
    <property type="entry name" value="DIPHOSPHOINOSITOL PENTAKISPHOSPHATE KINASE"/>
    <property type="match status" value="1"/>
</dbReference>
<gene>
    <name evidence="13" type="ORF">KIPB_002153</name>
</gene>
<evidence type="ECO:0000256" key="1">
    <source>
        <dbReference type="ARBA" id="ARBA00004514"/>
    </source>
</evidence>
<dbReference type="GO" id="GO:0005524">
    <property type="term" value="F:ATP binding"/>
    <property type="evidence" value="ECO:0007669"/>
    <property type="project" value="UniProtKB-KW"/>
</dbReference>
<dbReference type="OrthoDB" id="18042at2759"/>